<keyword evidence="7 9" id="KW-0807">Transducer</keyword>
<evidence type="ECO:0008006" key="15">
    <source>
        <dbReference type="Google" id="ProtNLM"/>
    </source>
</evidence>
<dbReference type="PROSITE" id="PS50885">
    <property type="entry name" value="HAMP"/>
    <property type="match status" value="1"/>
</dbReference>
<proteinExistence type="inferred from homology"/>
<reference evidence="13 14" key="1">
    <citation type="submission" date="2011-08" db="EMBL/GenBank/DDBJ databases">
        <title>The Genome Sequence of Selenomonas noxia F0398.</title>
        <authorList>
            <consortium name="The Broad Institute Genome Sequencing Platform"/>
            <person name="Earl A."/>
            <person name="Ward D."/>
            <person name="Feldgarden M."/>
            <person name="Gevers D."/>
            <person name="Izard J."/>
            <person name="Ganesan A."/>
            <person name="Blanton J.M."/>
            <person name="Baranova O.V."/>
            <person name="Tanner A.C."/>
            <person name="Dewhirst F.E."/>
            <person name="Young S.K."/>
            <person name="Zeng Q."/>
            <person name="Gargeya S."/>
            <person name="Fitzgerald M."/>
            <person name="Haas B."/>
            <person name="Abouelleil A."/>
            <person name="Alvarado L."/>
            <person name="Arachchi H.M."/>
            <person name="Berlin A."/>
            <person name="Brown A."/>
            <person name="Chapman S.B."/>
            <person name="Chen Z."/>
            <person name="Dunbar C."/>
            <person name="Freedman E."/>
            <person name="Gearin G."/>
            <person name="Gellesch M."/>
            <person name="Goldberg J."/>
            <person name="Griggs A."/>
            <person name="Gujja S."/>
            <person name="Heiman D."/>
            <person name="Howarth C."/>
            <person name="Larson L."/>
            <person name="Lui A."/>
            <person name="MacDonald P.J.P."/>
            <person name="Montmayeur A."/>
            <person name="Murphy C."/>
            <person name="Neiman D."/>
            <person name="Pearson M."/>
            <person name="Priest M."/>
            <person name="Roberts A."/>
            <person name="Saif S."/>
            <person name="Shea T."/>
            <person name="Shenoy N."/>
            <person name="Sisk P."/>
            <person name="Stolte C."/>
            <person name="Sykes S."/>
            <person name="Wortman J."/>
            <person name="Nusbaum C."/>
            <person name="Birren B."/>
        </authorList>
    </citation>
    <scope>NUCLEOTIDE SEQUENCE [LARGE SCALE GENOMIC DNA]</scope>
    <source>
        <strain evidence="13 14">F0398</strain>
    </source>
</reference>
<feature type="domain" description="HAMP" evidence="12">
    <location>
        <begin position="306"/>
        <end position="359"/>
    </location>
</feature>
<keyword evidence="4 10" id="KW-0812">Transmembrane</keyword>
<feature type="transmembrane region" description="Helical" evidence="10">
    <location>
        <begin position="12"/>
        <end position="32"/>
    </location>
</feature>
<dbReference type="Pfam" id="PF02743">
    <property type="entry name" value="dCache_1"/>
    <property type="match status" value="1"/>
</dbReference>
<dbReference type="InterPro" id="IPR004089">
    <property type="entry name" value="MCPsignal_dom"/>
</dbReference>
<keyword evidence="3" id="KW-0145">Chemotaxis</keyword>
<dbReference type="SMART" id="SM00283">
    <property type="entry name" value="MA"/>
    <property type="match status" value="1"/>
</dbReference>
<dbReference type="SMART" id="SM00304">
    <property type="entry name" value="HAMP"/>
    <property type="match status" value="2"/>
</dbReference>
<protein>
    <recommendedName>
        <fullName evidence="15">Methyl-accepting chemotaxis protein</fullName>
    </recommendedName>
</protein>
<evidence type="ECO:0000256" key="5">
    <source>
        <dbReference type="ARBA" id="ARBA00022989"/>
    </source>
</evidence>
<evidence type="ECO:0000313" key="13">
    <source>
        <dbReference type="EMBL" id="EHG24024.1"/>
    </source>
</evidence>
<dbReference type="InterPro" id="IPR029151">
    <property type="entry name" value="Sensor-like_sf"/>
</dbReference>
<keyword evidence="14" id="KW-1185">Reference proteome</keyword>
<evidence type="ECO:0000259" key="11">
    <source>
        <dbReference type="PROSITE" id="PS50111"/>
    </source>
</evidence>
<dbReference type="Gene3D" id="1.10.287.950">
    <property type="entry name" value="Methyl-accepting chemotaxis protein"/>
    <property type="match status" value="1"/>
</dbReference>
<organism evidence="13 14">
    <name type="scientific">Selenomonas noxia F0398</name>
    <dbReference type="NCBI Taxonomy" id="702437"/>
    <lineage>
        <taxon>Bacteria</taxon>
        <taxon>Bacillati</taxon>
        <taxon>Bacillota</taxon>
        <taxon>Negativicutes</taxon>
        <taxon>Selenomonadales</taxon>
        <taxon>Selenomonadaceae</taxon>
        <taxon>Selenomonas</taxon>
    </lineage>
</organism>
<dbReference type="Gene3D" id="6.10.340.10">
    <property type="match status" value="1"/>
</dbReference>
<dbReference type="PANTHER" id="PTHR32089">
    <property type="entry name" value="METHYL-ACCEPTING CHEMOTAXIS PROTEIN MCPB"/>
    <property type="match status" value="1"/>
</dbReference>
<dbReference type="Pfam" id="PF00015">
    <property type="entry name" value="MCPsignal"/>
    <property type="match status" value="1"/>
</dbReference>
<dbReference type="CDD" id="cd18774">
    <property type="entry name" value="PDC2_HK_sensor"/>
    <property type="match status" value="1"/>
</dbReference>
<comment type="similarity">
    <text evidence="8">Belongs to the methyl-accepting chemotaxis (MCP) protein family.</text>
</comment>
<keyword evidence="5 10" id="KW-1133">Transmembrane helix</keyword>
<keyword evidence="6 10" id="KW-0472">Membrane</keyword>
<dbReference type="EMBL" id="ADGH01000016">
    <property type="protein sequence ID" value="EHG24024.1"/>
    <property type="molecule type" value="Genomic_DNA"/>
</dbReference>
<evidence type="ECO:0000256" key="3">
    <source>
        <dbReference type="ARBA" id="ARBA00022500"/>
    </source>
</evidence>
<evidence type="ECO:0000313" key="14">
    <source>
        <dbReference type="Proteomes" id="UP000003175"/>
    </source>
</evidence>
<dbReference type="SUPFAM" id="SSF103190">
    <property type="entry name" value="Sensory domain-like"/>
    <property type="match status" value="1"/>
</dbReference>
<evidence type="ECO:0000259" key="12">
    <source>
        <dbReference type="PROSITE" id="PS50885"/>
    </source>
</evidence>
<dbReference type="Gene3D" id="3.30.450.20">
    <property type="entry name" value="PAS domain"/>
    <property type="match status" value="2"/>
</dbReference>
<evidence type="ECO:0000256" key="2">
    <source>
        <dbReference type="ARBA" id="ARBA00022475"/>
    </source>
</evidence>
<evidence type="ECO:0000256" key="6">
    <source>
        <dbReference type="ARBA" id="ARBA00023136"/>
    </source>
</evidence>
<evidence type="ECO:0000256" key="1">
    <source>
        <dbReference type="ARBA" id="ARBA00004651"/>
    </source>
</evidence>
<dbReference type="RefSeq" id="WP_006696906.1">
    <property type="nucleotide sequence ID" value="NZ_JH376860.1"/>
</dbReference>
<comment type="caution">
    <text evidence="13">The sequence shown here is derived from an EMBL/GenBank/DDBJ whole genome shotgun (WGS) entry which is preliminary data.</text>
</comment>
<gene>
    <name evidence="13" type="ORF">HMPREF9432_01698</name>
</gene>
<dbReference type="Proteomes" id="UP000003175">
    <property type="component" value="Unassembled WGS sequence"/>
</dbReference>
<dbReference type="CDD" id="cd11386">
    <property type="entry name" value="MCP_signal"/>
    <property type="match status" value="1"/>
</dbReference>
<evidence type="ECO:0000256" key="8">
    <source>
        <dbReference type="ARBA" id="ARBA00029447"/>
    </source>
</evidence>
<dbReference type="SUPFAM" id="SSF58104">
    <property type="entry name" value="Methyl-accepting chemotaxis protein (MCP) signaling domain"/>
    <property type="match status" value="1"/>
</dbReference>
<dbReference type="InterPro" id="IPR033479">
    <property type="entry name" value="dCache_1"/>
</dbReference>
<sequence>MFQNASVKTKMVVILVLISAVPLLISIGVNFYSTMEKSIEQLELVSQQRVNVIDSNITGLFEQNRNGIRSLAVNAETIRYLQEPTVGAEEMDGSLVRTNEIFKDSNPTLITDTNGQQLLRSDHKEPVNTSTRAYFKDAMAGKESISDVVISKATGRFISVIAVPVLNAQKQPIGMVQRDYDLGVLADFVKSAADDHTSVLIIDRQGKLLSHSGRKVEKEEDRTDENEFAFVKDALSGKSGTTEVELLDGNQYYVSYAQNPTTGWVIATATPRSYVISTGAEAAIPIVILGIILVAGAGLLAYFLAAKATEPLIRMGGAAEQIAGGNLTIEKLAVDSNDEIGRMAAAFNHMTERLSAVLRGAKNSAESVASASEQLTENSEQTSQASNLVADSIMQVAEGTVKQQEAVQDTIRVVEEMGRQLTILSDNSKSITEASQSAHSAATVGADKVEHAVGNMSQLEQTVKETESIIRALGEQSKQIGEIVDTISGIADQTNLLALNAAIEAARAGEHGRGFAVVAEEVRKLAEQSGSATENITTIINEIQKRTQEAVVSMQSGTAMTVDSVASVNEAGSAFREIVAQISELMKQIEYSTAAITATNEGSRRITESVHSIESVAASLADETQTVSAATEEQTASVHEVASASKKLSEMADELQASVAAFKLN</sequence>
<evidence type="ECO:0000256" key="7">
    <source>
        <dbReference type="ARBA" id="ARBA00023224"/>
    </source>
</evidence>
<keyword evidence="2" id="KW-1003">Cell membrane</keyword>
<comment type="subcellular location">
    <subcellularLocation>
        <location evidence="1">Cell membrane</location>
        <topology evidence="1">Multi-pass membrane protein</topology>
    </subcellularLocation>
</comment>
<dbReference type="PANTHER" id="PTHR32089:SF112">
    <property type="entry name" value="LYSOZYME-LIKE PROTEIN-RELATED"/>
    <property type="match status" value="1"/>
</dbReference>
<evidence type="ECO:0000256" key="9">
    <source>
        <dbReference type="PROSITE-ProRule" id="PRU00284"/>
    </source>
</evidence>
<dbReference type="Pfam" id="PF00672">
    <property type="entry name" value="HAMP"/>
    <property type="match status" value="1"/>
</dbReference>
<dbReference type="InterPro" id="IPR003660">
    <property type="entry name" value="HAMP_dom"/>
</dbReference>
<evidence type="ECO:0000256" key="10">
    <source>
        <dbReference type="SAM" id="Phobius"/>
    </source>
</evidence>
<name>A0ABP2MPC2_9FIRM</name>
<feature type="domain" description="Methyl-accepting transducer" evidence="11">
    <location>
        <begin position="378"/>
        <end position="649"/>
    </location>
</feature>
<feature type="transmembrane region" description="Helical" evidence="10">
    <location>
        <begin position="282"/>
        <end position="305"/>
    </location>
</feature>
<dbReference type="CDD" id="cd12914">
    <property type="entry name" value="PDC1_DGC_like"/>
    <property type="match status" value="1"/>
</dbReference>
<dbReference type="CDD" id="cd06225">
    <property type="entry name" value="HAMP"/>
    <property type="match status" value="1"/>
</dbReference>
<evidence type="ECO:0000256" key="4">
    <source>
        <dbReference type="ARBA" id="ARBA00022692"/>
    </source>
</evidence>
<dbReference type="PROSITE" id="PS50111">
    <property type="entry name" value="CHEMOTAXIS_TRANSDUC_2"/>
    <property type="match status" value="1"/>
</dbReference>
<accession>A0ABP2MPC2</accession>